<evidence type="ECO:0000256" key="2">
    <source>
        <dbReference type="SAM" id="Phobius"/>
    </source>
</evidence>
<name>A0ABW4VUU8_9BACI</name>
<reference evidence="6" key="1">
    <citation type="journal article" date="2019" name="Int. J. Syst. Evol. Microbiol.">
        <title>The Global Catalogue of Microorganisms (GCM) 10K type strain sequencing project: providing services to taxonomists for standard genome sequencing and annotation.</title>
        <authorList>
            <consortium name="The Broad Institute Genomics Platform"/>
            <consortium name="The Broad Institute Genome Sequencing Center for Infectious Disease"/>
            <person name="Wu L."/>
            <person name="Ma J."/>
        </authorList>
    </citation>
    <scope>NUCLEOTIDE SEQUENCE [LARGE SCALE GENOMIC DNA]</scope>
    <source>
        <strain evidence="6">R28</strain>
    </source>
</reference>
<dbReference type="Gene3D" id="1.50.10.20">
    <property type="match status" value="1"/>
</dbReference>
<dbReference type="NCBIfam" id="TIGR01167">
    <property type="entry name" value="LPXTG_anchor"/>
    <property type="match status" value="1"/>
</dbReference>
<organism evidence="5 6">
    <name type="scientific">Ornithinibacillus salinisoli</name>
    <dbReference type="NCBI Taxonomy" id="1848459"/>
    <lineage>
        <taxon>Bacteria</taxon>
        <taxon>Bacillati</taxon>
        <taxon>Bacillota</taxon>
        <taxon>Bacilli</taxon>
        <taxon>Bacillales</taxon>
        <taxon>Bacillaceae</taxon>
        <taxon>Ornithinibacillus</taxon>
    </lineage>
</organism>
<dbReference type="Proteomes" id="UP001597383">
    <property type="component" value="Unassembled WGS sequence"/>
</dbReference>
<feature type="domain" description="Squalene cyclase C-terminal" evidence="3">
    <location>
        <begin position="411"/>
        <end position="512"/>
    </location>
</feature>
<dbReference type="EMBL" id="JBHUHQ010000002">
    <property type="protein sequence ID" value="MFD2042938.1"/>
    <property type="molecule type" value="Genomic_DNA"/>
</dbReference>
<evidence type="ECO:0000259" key="3">
    <source>
        <dbReference type="Pfam" id="PF13243"/>
    </source>
</evidence>
<dbReference type="Pfam" id="PF13243">
    <property type="entry name" value="SQHop_cyclase_C"/>
    <property type="match status" value="1"/>
</dbReference>
<dbReference type="InterPro" id="IPR027954">
    <property type="entry name" value="Transcobalamin-like_C"/>
</dbReference>
<dbReference type="RefSeq" id="WP_377554662.1">
    <property type="nucleotide sequence ID" value="NZ_JBHUHQ010000002.1"/>
</dbReference>
<evidence type="ECO:0000256" key="1">
    <source>
        <dbReference type="SAM" id="MobiDB-lite"/>
    </source>
</evidence>
<gene>
    <name evidence="5" type="ORF">ACFSJF_01265</name>
</gene>
<dbReference type="Gene3D" id="2.170.130.30">
    <property type="match status" value="2"/>
</dbReference>
<keyword evidence="6" id="KW-1185">Reference proteome</keyword>
<comment type="caution">
    <text evidence="5">The sequence shown here is derived from an EMBL/GenBank/DDBJ whole genome shotgun (WGS) entry which is preliminary data.</text>
</comment>
<dbReference type="InterPro" id="IPR008930">
    <property type="entry name" value="Terpenoid_cyclase/PrenylTrfase"/>
</dbReference>
<feature type="compositionally biased region" description="Acidic residues" evidence="1">
    <location>
        <begin position="550"/>
        <end position="567"/>
    </location>
</feature>
<dbReference type="Pfam" id="PF14478">
    <property type="entry name" value="DUF4430"/>
    <property type="match status" value="1"/>
</dbReference>
<evidence type="ECO:0000259" key="4">
    <source>
        <dbReference type="Pfam" id="PF14478"/>
    </source>
</evidence>
<keyword evidence="2" id="KW-0472">Membrane</keyword>
<keyword evidence="2" id="KW-1133">Transmembrane helix</keyword>
<keyword evidence="2" id="KW-0812">Transmembrane</keyword>
<feature type="compositionally biased region" description="Basic and acidic residues" evidence="1">
    <location>
        <begin position="568"/>
        <end position="614"/>
    </location>
</feature>
<sequence length="650" mass="71506">MQKIIKKQLAVLFTVLLVVSNLVFLQPQTSYAATLENAVTIIALDEDGETVLPLTAMQIEEGDTAFDVLIQAGEEHNVEITYDEFDFGNMITGIGDAVQTDSLWWSFNVYGHGPDVGASGYEVENGEHILFTLTDNFTPSVPVTVSAIAEDGSTIIGETEVTLMEGASAYDALYQAAITNDKTLEIAVDNEYFTFIQNIGNTELETNDYWQVAVNEEPLMASIVAHQVQPEEHVQLTIQSYEDTGDGSTEDEKEETTDNVLPEITNKIIQDNISEITTYIANNNIAMEYGNEWWIWGIAHTDQGIPSSYVASVEHRVKELEGEFRNVFDLEKVIIGLSAAGTDATDVAGYNLVDKLVQHRSFENPSINMAIYGLLAIDSGDYQVSDEVRNLFIDLIMDKEYDVGGWALFGDRPTADITGMVLTALAPYQDRPAVSAAIERAVTYLSTEQDETGGYFEVFNGGDSSESVSQVITGLSSIGIDPTSDAFTKDGGNLVQHLLKFKQSDGGFSHIIDDDYSMGMSTQQAFLAFLAYQKFVLGDGKTVYQFTPSLDEEDTEDATDTEDETGNDVEKGSSDNEKETDDGTGKEENNEESSSDKQESEKNQEETGKEETVGKKLPHTATNTMNFLLFGFMLLLLGSTVLWLNRRTKA</sequence>
<dbReference type="SUPFAM" id="SSF48239">
    <property type="entry name" value="Terpenoid cyclases/Protein prenyltransferases"/>
    <property type="match status" value="1"/>
</dbReference>
<dbReference type="InterPro" id="IPR032696">
    <property type="entry name" value="SQ_cyclase_C"/>
</dbReference>
<evidence type="ECO:0000313" key="6">
    <source>
        <dbReference type="Proteomes" id="UP001597383"/>
    </source>
</evidence>
<protein>
    <submittedName>
        <fullName evidence="5">DUF4430 domain-containing protein</fullName>
    </submittedName>
</protein>
<feature type="transmembrane region" description="Helical" evidence="2">
    <location>
        <begin position="625"/>
        <end position="644"/>
    </location>
</feature>
<feature type="region of interest" description="Disordered" evidence="1">
    <location>
        <begin position="547"/>
        <end position="617"/>
    </location>
</feature>
<evidence type="ECO:0000313" key="5">
    <source>
        <dbReference type="EMBL" id="MFD2042938.1"/>
    </source>
</evidence>
<accession>A0ABW4VUU8</accession>
<proteinExistence type="predicted"/>
<feature type="domain" description="Transcobalamin-like C-terminal" evidence="4">
    <location>
        <begin position="62"/>
        <end position="134"/>
    </location>
</feature>